<gene>
    <name evidence="2" type="ORF">E0D97_01600</name>
</gene>
<dbReference type="Pfam" id="PF01073">
    <property type="entry name" value="3Beta_HSD"/>
    <property type="match status" value="1"/>
</dbReference>
<dbReference type="EMBL" id="SJST01000001">
    <property type="protein sequence ID" value="TCD16159.1"/>
    <property type="molecule type" value="Genomic_DNA"/>
</dbReference>
<dbReference type="PANTHER" id="PTHR12126">
    <property type="entry name" value="NADH-UBIQUINONE OXIDOREDUCTASE 39 KDA SUBUNIT-RELATED"/>
    <property type="match status" value="1"/>
</dbReference>
<dbReference type="InterPro" id="IPR036291">
    <property type="entry name" value="NAD(P)-bd_dom_sf"/>
</dbReference>
<reference evidence="2 3" key="1">
    <citation type="journal article" date="2015" name="Antonie Van Leeuwenhoek">
        <title>Oricola cellulosilytica gen. nov., sp. nov., a cellulose-degrading bacterium of the family Phyllobacteriaceae isolated from surface seashore water, and emended descriptions of Mesorhizobium loti and Phyllobacterium myrsinacearum.</title>
        <authorList>
            <person name="Hameed A."/>
            <person name="Shahina M."/>
            <person name="Lai W.A."/>
            <person name="Lin S.Y."/>
            <person name="Young L.S."/>
            <person name="Liu Y.C."/>
            <person name="Hsu Y.H."/>
            <person name="Young C.C."/>
        </authorList>
    </citation>
    <scope>NUCLEOTIDE SEQUENCE [LARGE SCALE GENOMIC DNA]</scope>
    <source>
        <strain evidence="2 3">KCTC 52183</strain>
    </source>
</reference>
<keyword evidence="3" id="KW-1185">Reference proteome</keyword>
<dbReference type="GO" id="GO:0044877">
    <property type="term" value="F:protein-containing complex binding"/>
    <property type="evidence" value="ECO:0007669"/>
    <property type="project" value="TreeGrafter"/>
</dbReference>
<dbReference type="InterPro" id="IPR002225">
    <property type="entry name" value="3Beta_OHSteriod_DH/Estase"/>
</dbReference>
<dbReference type="AlphaFoldDB" id="A0A4R0PKU5"/>
<dbReference type="Proteomes" id="UP000291301">
    <property type="component" value="Unassembled WGS sequence"/>
</dbReference>
<dbReference type="FunFam" id="3.40.50.720:FF:000702">
    <property type="entry name" value="NADH dehydrogenase (Ubiquinone)"/>
    <property type="match status" value="1"/>
</dbReference>
<comment type="caution">
    <text evidence="2">The sequence shown here is derived from an EMBL/GenBank/DDBJ whole genome shotgun (WGS) entry which is preliminary data.</text>
</comment>
<evidence type="ECO:0000259" key="1">
    <source>
        <dbReference type="Pfam" id="PF01073"/>
    </source>
</evidence>
<dbReference type="GO" id="GO:0016616">
    <property type="term" value="F:oxidoreductase activity, acting on the CH-OH group of donors, NAD or NADP as acceptor"/>
    <property type="evidence" value="ECO:0007669"/>
    <property type="project" value="InterPro"/>
</dbReference>
<dbReference type="SUPFAM" id="SSF51735">
    <property type="entry name" value="NAD(P)-binding Rossmann-fold domains"/>
    <property type="match status" value="1"/>
</dbReference>
<feature type="domain" description="3-beta hydroxysteroid dehydrogenase/isomerase" evidence="1">
    <location>
        <begin position="13"/>
        <end position="206"/>
    </location>
</feature>
<proteinExistence type="predicted"/>
<dbReference type="GO" id="GO:0006694">
    <property type="term" value="P:steroid biosynthetic process"/>
    <property type="evidence" value="ECO:0007669"/>
    <property type="project" value="InterPro"/>
</dbReference>
<dbReference type="PANTHER" id="PTHR12126:SF11">
    <property type="entry name" value="NADH DEHYDROGENASE [UBIQUINONE] 1 ALPHA SUBCOMPLEX SUBUNIT 9, MITOCHONDRIAL"/>
    <property type="match status" value="1"/>
</dbReference>
<accession>A0A4R0PKU5</accession>
<dbReference type="OrthoDB" id="9776313at2"/>
<protein>
    <submittedName>
        <fullName evidence="2">Complex I NDUFA9 subunit family protein</fullName>
    </submittedName>
</protein>
<evidence type="ECO:0000313" key="3">
    <source>
        <dbReference type="Proteomes" id="UP000291301"/>
    </source>
</evidence>
<organism evidence="2 3">
    <name type="scientific">Oricola cellulosilytica</name>
    <dbReference type="NCBI Taxonomy" id="1429082"/>
    <lineage>
        <taxon>Bacteria</taxon>
        <taxon>Pseudomonadati</taxon>
        <taxon>Pseudomonadota</taxon>
        <taxon>Alphaproteobacteria</taxon>
        <taxon>Hyphomicrobiales</taxon>
        <taxon>Ahrensiaceae</taxon>
        <taxon>Oricola</taxon>
    </lineage>
</organism>
<sequence length="332" mass="35905">MTQKANLPKVVTVFGGSGFVGRHVVRALVKRGHRVRVAVRRPDLAIHLQPIGDVGQITAIQANLRHRWSVDRAVEGADAVINLVGILFESGKQTFSAVQEFGAKAVAEACRDAGVPLVHMSAIGANVDGEAEYAKTKGRAEKAVLDTLGDRAIVMRPSIIFGPEDDFFNKFADMARFSPALPLIGGGTTKFQPVYVGDVAEAFARAVDGEVAGGRIYELGGPEVLTFRECLEEVLKITRRKRFFVNIPWWAAMMQGRILGMLPKPLLTTDQVTLLKRDNVVSAEADVDGRTLDAIGIKPASVDAILPTYLWRYREAGQFTNPAAPSENGGTG</sequence>
<name>A0A4R0PKU5_9HYPH</name>
<dbReference type="RefSeq" id="WP_131564773.1">
    <property type="nucleotide sequence ID" value="NZ_JAINFK010000001.1"/>
</dbReference>
<dbReference type="Gene3D" id="3.40.50.720">
    <property type="entry name" value="NAD(P)-binding Rossmann-like Domain"/>
    <property type="match status" value="1"/>
</dbReference>
<evidence type="ECO:0000313" key="2">
    <source>
        <dbReference type="EMBL" id="TCD16159.1"/>
    </source>
</evidence>
<dbReference type="CDD" id="cd05271">
    <property type="entry name" value="NDUFA9_like_SDR_a"/>
    <property type="match status" value="1"/>
</dbReference>
<dbReference type="InterPro" id="IPR051207">
    <property type="entry name" value="ComplexI_NDUFA9_subunit"/>
</dbReference>